<dbReference type="EMBL" id="JAEMHM010000009">
    <property type="protein sequence ID" value="MBJ6725565.1"/>
    <property type="molecule type" value="Genomic_DNA"/>
</dbReference>
<feature type="domain" description="C2H2-type" evidence="1">
    <location>
        <begin position="10"/>
        <end position="39"/>
    </location>
</feature>
<dbReference type="Proteomes" id="UP000636888">
    <property type="component" value="Unassembled WGS sequence"/>
</dbReference>
<evidence type="ECO:0000259" key="1">
    <source>
        <dbReference type="PROSITE" id="PS50157"/>
    </source>
</evidence>
<evidence type="ECO:0000313" key="3">
    <source>
        <dbReference type="Proteomes" id="UP000636888"/>
    </source>
</evidence>
<dbReference type="RefSeq" id="WP_199384455.1">
    <property type="nucleotide sequence ID" value="NZ_JAEMHM010000009.1"/>
</dbReference>
<sequence>MPKHRRDLRFECVKCGKPVGPRAAGERHSAHFVHLQANPDCPITDPRLDF</sequence>
<dbReference type="PROSITE" id="PS50157">
    <property type="entry name" value="ZINC_FINGER_C2H2_2"/>
    <property type="match status" value="1"/>
</dbReference>
<dbReference type="AlphaFoldDB" id="A0A8J7JM15"/>
<keyword evidence="3" id="KW-1185">Reference proteome</keyword>
<protein>
    <recommendedName>
        <fullName evidence="1">C2H2-type domain-containing protein</fullName>
    </recommendedName>
</protein>
<organism evidence="2 3">
    <name type="scientific">Geomesophilobacter sediminis</name>
    <dbReference type="NCBI Taxonomy" id="2798584"/>
    <lineage>
        <taxon>Bacteria</taxon>
        <taxon>Pseudomonadati</taxon>
        <taxon>Thermodesulfobacteriota</taxon>
        <taxon>Desulfuromonadia</taxon>
        <taxon>Geobacterales</taxon>
        <taxon>Geobacteraceae</taxon>
        <taxon>Geomesophilobacter</taxon>
    </lineage>
</organism>
<dbReference type="PROSITE" id="PS00028">
    <property type="entry name" value="ZINC_FINGER_C2H2_1"/>
    <property type="match status" value="1"/>
</dbReference>
<dbReference type="InterPro" id="IPR013087">
    <property type="entry name" value="Znf_C2H2_type"/>
</dbReference>
<comment type="caution">
    <text evidence="2">The sequence shown here is derived from an EMBL/GenBank/DDBJ whole genome shotgun (WGS) entry which is preliminary data.</text>
</comment>
<evidence type="ECO:0000313" key="2">
    <source>
        <dbReference type="EMBL" id="MBJ6725565.1"/>
    </source>
</evidence>
<proteinExistence type="predicted"/>
<gene>
    <name evidence="2" type="ORF">JFN93_12665</name>
</gene>
<accession>A0A8J7JM15</accession>
<reference evidence="2" key="1">
    <citation type="submission" date="2020-12" db="EMBL/GenBank/DDBJ databases">
        <title>Geomonas sp. Red875, isolated from river sediment.</title>
        <authorList>
            <person name="Xu Z."/>
            <person name="Zhang Z."/>
            <person name="Masuda Y."/>
            <person name="Itoh H."/>
            <person name="Senoo K."/>
        </authorList>
    </citation>
    <scope>NUCLEOTIDE SEQUENCE</scope>
    <source>
        <strain evidence="2">Red875</strain>
    </source>
</reference>
<name>A0A8J7JM15_9BACT</name>